<keyword evidence="2" id="KW-1185">Reference proteome</keyword>
<gene>
    <name evidence="1" type="ORF">KIPB_013710</name>
</gene>
<comment type="caution">
    <text evidence="1">The sequence shown here is derived from an EMBL/GenBank/DDBJ whole genome shotgun (WGS) entry which is preliminary data.</text>
</comment>
<protein>
    <submittedName>
        <fullName evidence="1">Uncharacterized protein</fullName>
    </submittedName>
</protein>
<dbReference type="EMBL" id="BDIP01006656">
    <property type="protein sequence ID" value="GIQ90787.1"/>
    <property type="molecule type" value="Genomic_DNA"/>
</dbReference>
<evidence type="ECO:0000313" key="1">
    <source>
        <dbReference type="EMBL" id="GIQ90787.1"/>
    </source>
</evidence>
<accession>A0A9K3D9N5</accession>
<organism evidence="1 2">
    <name type="scientific">Kipferlia bialata</name>
    <dbReference type="NCBI Taxonomy" id="797122"/>
    <lineage>
        <taxon>Eukaryota</taxon>
        <taxon>Metamonada</taxon>
        <taxon>Carpediemonas-like organisms</taxon>
        <taxon>Kipferlia</taxon>
    </lineage>
</organism>
<dbReference type="Proteomes" id="UP000265618">
    <property type="component" value="Unassembled WGS sequence"/>
</dbReference>
<reference evidence="1 2" key="1">
    <citation type="journal article" date="2018" name="PLoS ONE">
        <title>The draft genome of Kipferlia bialata reveals reductive genome evolution in fornicate parasites.</title>
        <authorList>
            <person name="Tanifuji G."/>
            <person name="Takabayashi S."/>
            <person name="Kume K."/>
            <person name="Takagi M."/>
            <person name="Nakayama T."/>
            <person name="Kamikawa R."/>
            <person name="Inagaki Y."/>
            <person name="Hashimoto T."/>
        </authorList>
    </citation>
    <scope>NUCLEOTIDE SEQUENCE [LARGE SCALE GENOMIC DNA]</scope>
    <source>
        <strain evidence="1">NY0173</strain>
    </source>
</reference>
<feature type="non-terminal residue" evidence="1">
    <location>
        <position position="107"/>
    </location>
</feature>
<name>A0A9K3D9N5_9EUKA</name>
<evidence type="ECO:0000313" key="2">
    <source>
        <dbReference type="Proteomes" id="UP000265618"/>
    </source>
</evidence>
<proteinExistence type="predicted"/>
<dbReference type="OrthoDB" id="6252103at2759"/>
<dbReference type="InterPro" id="IPR015943">
    <property type="entry name" value="WD40/YVTN_repeat-like_dom_sf"/>
</dbReference>
<dbReference type="Gene3D" id="2.130.10.10">
    <property type="entry name" value="YVTN repeat-like/Quinoprotein amine dehydrogenase"/>
    <property type="match status" value="1"/>
</dbReference>
<dbReference type="AlphaFoldDB" id="A0A9K3D9N5"/>
<sequence>MEELVHTSQVSDNFLQRHYEFGGDFRRRNNIFVLPETNQVVYSTGNAVVFQEFPPAGSEAAVKDDVYKQTVYYGRLGRGVCCIALHPEGKLLAVAEAGSPPKVFIYS</sequence>